<dbReference type="Proteomes" id="UP001190700">
    <property type="component" value="Unassembled WGS sequence"/>
</dbReference>
<evidence type="ECO:0000259" key="1">
    <source>
        <dbReference type="Pfam" id="PF00248"/>
    </source>
</evidence>
<accession>A0AAE0KQ86</accession>
<dbReference type="AlphaFoldDB" id="A0AAE0KQ86"/>
<dbReference type="InterPro" id="IPR036812">
    <property type="entry name" value="NAD(P)_OxRdtase_dom_sf"/>
</dbReference>
<evidence type="ECO:0000313" key="2">
    <source>
        <dbReference type="EMBL" id="KAK3256727.1"/>
    </source>
</evidence>
<dbReference type="GO" id="GO:0016491">
    <property type="term" value="F:oxidoreductase activity"/>
    <property type="evidence" value="ECO:0007669"/>
    <property type="project" value="InterPro"/>
</dbReference>
<dbReference type="PANTHER" id="PTHR43827">
    <property type="entry name" value="2,5-DIKETO-D-GLUCONIC ACID REDUCTASE"/>
    <property type="match status" value="1"/>
</dbReference>
<name>A0AAE0KQ86_9CHLO</name>
<dbReference type="InterPro" id="IPR020471">
    <property type="entry name" value="AKR"/>
</dbReference>
<reference evidence="2 3" key="1">
    <citation type="journal article" date="2015" name="Genome Biol. Evol.">
        <title>Comparative Genomics of a Bacterivorous Green Alga Reveals Evolutionary Causalities and Consequences of Phago-Mixotrophic Mode of Nutrition.</title>
        <authorList>
            <person name="Burns J.A."/>
            <person name="Paasch A."/>
            <person name="Narechania A."/>
            <person name="Kim E."/>
        </authorList>
    </citation>
    <scope>NUCLEOTIDE SEQUENCE [LARGE SCALE GENOMIC DNA]</scope>
    <source>
        <strain evidence="2 3">PLY_AMNH</strain>
    </source>
</reference>
<keyword evidence="3" id="KW-1185">Reference proteome</keyword>
<dbReference type="EMBL" id="LGRX02021396">
    <property type="protein sequence ID" value="KAK3256727.1"/>
    <property type="molecule type" value="Genomic_DNA"/>
</dbReference>
<dbReference type="SUPFAM" id="SSF51430">
    <property type="entry name" value="NAD(P)-linked oxidoreductase"/>
    <property type="match status" value="1"/>
</dbReference>
<dbReference type="PROSITE" id="PS00062">
    <property type="entry name" value="ALDOKETO_REDUCTASE_2"/>
    <property type="match status" value="1"/>
</dbReference>
<sequence length="271" mass="30157">VFVLTKVWYTHLGYARTLLSVEASLEELSLHGREQLDAVLLHWPRCITDGSVPWMDCAAEENALPQEVKHAGPAPHLWRPGDSEPPPWQESWRALEDLQRRGTVRAIGVSNFGVIDLCSLLTTARVRPAILQGNVWEVLFNAPLMTLLQEHGIVFQAYNVLSITRERPPADASPQRLKAYADGLDTLRTIAVELTAPNTGDQVTITQVVLQWLVQEGIGVIPRSTDRARGGRLEENARVMNLPGLAPRSQAEVRKAVERLIRSTHNLLPLS</sequence>
<protein>
    <recommendedName>
        <fullName evidence="1">NADP-dependent oxidoreductase domain-containing protein</fullName>
    </recommendedName>
</protein>
<comment type="caution">
    <text evidence="2">The sequence shown here is derived from an EMBL/GenBank/DDBJ whole genome shotgun (WGS) entry which is preliminary data.</text>
</comment>
<proteinExistence type="predicted"/>
<organism evidence="2 3">
    <name type="scientific">Cymbomonas tetramitiformis</name>
    <dbReference type="NCBI Taxonomy" id="36881"/>
    <lineage>
        <taxon>Eukaryota</taxon>
        <taxon>Viridiplantae</taxon>
        <taxon>Chlorophyta</taxon>
        <taxon>Pyramimonadophyceae</taxon>
        <taxon>Pyramimonadales</taxon>
        <taxon>Pyramimonadaceae</taxon>
        <taxon>Cymbomonas</taxon>
    </lineage>
</organism>
<dbReference type="Pfam" id="PF00248">
    <property type="entry name" value="Aldo_ket_red"/>
    <property type="match status" value="1"/>
</dbReference>
<gene>
    <name evidence="2" type="ORF">CYMTET_34152</name>
</gene>
<feature type="non-terminal residue" evidence="2">
    <location>
        <position position="1"/>
    </location>
</feature>
<dbReference type="PANTHER" id="PTHR43827:SF8">
    <property type="entry name" value="ALDO_KETO REDUCTASE FAMILY PROTEIN"/>
    <property type="match status" value="1"/>
</dbReference>
<dbReference type="InterPro" id="IPR023210">
    <property type="entry name" value="NADP_OxRdtase_dom"/>
</dbReference>
<dbReference type="Gene3D" id="3.20.20.100">
    <property type="entry name" value="NADP-dependent oxidoreductase domain"/>
    <property type="match status" value="1"/>
</dbReference>
<evidence type="ECO:0000313" key="3">
    <source>
        <dbReference type="Proteomes" id="UP001190700"/>
    </source>
</evidence>
<feature type="domain" description="NADP-dependent oxidoreductase" evidence="1">
    <location>
        <begin position="1"/>
        <end position="255"/>
    </location>
</feature>
<dbReference type="InterPro" id="IPR018170">
    <property type="entry name" value="Aldo/ket_reductase_CS"/>
</dbReference>